<feature type="transmembrane region" description="Helical" evidence="1">
    <location>
        <begin position="49"/>
        <end position="69"/>
    </location>
</feature>
<accession>A0ABY3B368</accession>
<organism evidence="2 3">
    <name type="scientific">Paenibacillus ottowii</name>
    <dbReference type="NCBI Taxonomy" id="2315729"/>
    <lineage>
        <taxon>Bacteria</taxon>
        <taxon>Bacillati</taxon>
        <taxon>Bacillota</taxon>
        <taxon>Bacilli</taxon>
        <taxon>Bacillales</taxon>
        <taxon>Paenibacillaceae</taxon>
        <taxon>Paenibacillus</taxon>
    </lineage>
</organism>
<keyword evidence="1" id="KW-0812">Transmembrane</keyword>
<name>A0ABY3B368_9BACL</name>
<proteinExistence type="predicted"/>
<keyword evidence="1" id="KW-1133">Transmembrane helix</keyword>
<keyword evidence="3" id="KW-1185">Reference proteome</keyword>
<reference evidence="2 3" key="1">
    <citation type="submission" date="2019-07" db="EMBL/GenBank/DDBJ databases">
        <title>Paenibacillus ottowii sp. nov. isolated from a fermentation system processing bovine manure.</title>
        <authorList>
            <person name="Velazquez L.F."/>
            <person name="Rajbanshi S."/>
            <person name="Guan S."/>
            <person name="Hinchee M."/>
            <person name="Welsh A."/>
        </authorList>
    </citation>
    <scope>NUCLEOTIDE SEQUENCE [LARGE SCALE GENOMIC DNA]</scope>
    <source>
        <strain evidence="2 3">MS2379</strain>
    </source>
</reference>
<evidence type="ECO:0000313" key="3">
    <source>
        <dbReference type="Proteomes" id="UP000319219"/>
    </source>
</evidence>
<keyword evidence="1" id="KW-0472">Membrane</keyword>
<gene>
    <name evidence="2" type="ORF">FKV70_18855</name>
</gene>
<evidence type="ECO:0000313" key="2">
    <source>
        <dbReference type="EMBL" id="TQR97293.1"/>
    </source>
</evidence>
<dbReference type="EMBL" id="VIJZ01000008">
    <property type="protein sequence ID" value="TQR97293.1"/>
    <property type="molecule type" value="Genomic_DNA"/>
</dbReference>
<sequence>MREEESLLMTASHEMKIAEKRIDDCVLDFAISQGIAEGQRKEKGRNKKGWWLGTVALGAAAVTGAIFVFHHGALTPSGPSNAHFDVQAVTLDSKEFSGFRMLTDKEPGVRSAFELNAVQPLQIAQEQGNCKLTINGFYAGSDRIALLFSFENKGTKPVDLNDFALVDRSKPASASFTRIDVSSIHGTRTGKMSGALHQFEPGTSYGIMEFYVAKKADWLKLQLNATLTPTRNRNLQTDIKLPKNPVSFAFKDPTVLYGKTPNSSRFSLNFELASQSLVSNDRVFSIHKTMDIAGQKVDVEKAVVSPAGISLVYRYDERNTFDIHGLVEPSLVITSKSGKEYFFSSLLMPTFNSSDGRITALFKDYEGAEDLQIQSIRFKASGIRGIEKAKSTLVVDMNKKQILAGPDDSVSIVKTGLAAGGQAQVLGLKLSHNGQKHRTLSLDPIFMDGDHAEHKLTEGYDWSNEVHLYKSQEKTDTSFFYYTLDKHYPQPLTFRIRDYDRKISDPQEQELIAPVE</sequence>
<evidence type="ECO:0000256" key="1">
    <source>
        <dbReference type="SAM" id="Phobius"/>
    </source>
</evidence>
<dbReference type="RefSeq" id="WP_142613810.1">
    <property type="nucleotide sequence ID" value="NZ_VIJZ01000008.1"/>
</dbReference>
<dbReference type="Proteomes" id="UP000319219">
    <property type="component" value="Unassembled WGS sequence"/>
</dbReference>
<protein>
    <submittedName>
        <fullName evidence="2">CbtA family protein</fullName>
    </submittedName>
</protein>
<comment type="caution">
    <text evidence="2">The sequence shown here is derived from an EMBL/GenBank/DDBJ whole genome shotgun (WGS) entry which is preliminary data.</text>
</comment>